<keyword evidence="2" id="KW-1185">Reference proteome</keyword>
<reference evidence="1 2" key="1">
    <citation type="submission" date="2021-08" db="EMBL/GenBank/DDBJ databases">
        <title>Draft Genome Sequence of Phanerochaete sordida strain YK-624.</title>
        <authorList>
            <person name="Mori T."/>
            <person name="Dohra H."/>
            <person name="Suzuki T."/>
            <person name="Kawagishi H."/>
            <person name="Hirai H."/>
        </authorList>
    </citation>
    <scope>NUCLEOTIDE SEQUENCE [LARGE SCALE GENOMIC DNA]</scope>
    <source>
        <strain evidence="1 2">YK-624</strain>
    </source>
</reference>
<evidence type="ECO:0000313" key="1">
    <source>
        <dbReference type="EMBL" id="GJE98509.1"/>
    </source>
</evidence>
<sequence>MALLPACFANVCSLGEIAIGKTSTTAKGPGGVITIRQGFMMDNDCNVFAQSSQNSVPISSVFNGGSMVCGPYDGKATVQCDATGNPTTATDTNGNTWSCHGTSDTGCNSKNHEIIACCDVTAHASKRRGVRSARQA</sequence>
<dbReference type="OrthoDB" id="10584767at2759"/>
<proteinExistence type="predicted"/>
<protein>
    <submittedName>
        <fullName evidence="1">Uncharacterized protein</fullName>
    </submittedName>
</protein>
<accession>A0A9P3GSD1</accession>
<evidence type="ECO:0000313" key="2">
    <source>
        <dbReference type="Proteomes" id="UP000703269"/>
    </source>
</evidence>
<dbReference type="Proteomes" id="UP000703269">
    <property type="component" value="Unassembled WGS sequence"/>
</dbReference>
<organism evidence="1 2">
    <name type="scientific">Phanerochaete sordida</name>
    <dbReference type="NCBI Taxonomy" id="48140"/>
    <lineage>
        <taxon>Eukaryota</taxon>
        <taxon>Fungi</taxon>
        <taxon>Dikarya</taxon>
        <taxon>Basidiomycota</taxon>
        <taxon>Agaricomycotina</taxon>
        <taxon>Agaricomycetes</taxon>
        <taxon>Polyporales</taxon>
        <taxon>Phanerochaetaceae</taxon>
        <taxon>Phanerochaete</taxon>
    </lineage>
</organism>
<gene>
    <name evidence="1" type="ORF">PsYK624_147410</name>
</gene>
<dbReference type="AlphaFoldDB" id="A0A9P3GSD1"/>
<dbReference type="EMBL" id="BPQB01000089">
    <property type="protein sequence ID" value="GJE98509.1"/>
    <property type="molecule type" value="Genomic_DNA"/>
</dbReference>
<name>A0A9P3GSD1_9APHY</name>
<comment type="caution">
    <text evidence="1">The sequence shown here is derived from an EMBL/GenBank/DDBJ whole genome shotgun (WGS) entry which is preliminary data.</text>
</comment>